<dbReference type="GO" id="GO:0015648">
    <property type="term" value="F:lipid-linked peptidoglycan transporter activity"/>
    <property type="evidence" value="ECO:0007669"/>
    <property type="project" value="UniProtKB-UniRule"/>
</dbReference>
<evidence type="ECO:0000256" key="1">
    <source>
        <dbReference type="ARBA" id="ARBA00004651"/>
    </source>
</evidence>
<comment type="similarity">
    <text evidence="9 10 11">Belongs to the MurJ/MviN family.</text>
</comment>
<dbReference type="CDD" id="cd13123">
    <property type="entry name" value="MATE_MurJ_like"/>
    <property type="match status" value="1"/>
</dbReference>
<evidence type="ECO:0000256" key="11">
    <source>
        <dbReference type="PIRNR" id="PIRNR002869"/>
    </source>
</evidence>
<comment type="caution">
    <text evidence="12">The sequence shown here is derived from an EMBL/GenBank/DDBJ whole genome shotgun (WGS) entry which is preliminary data.</text>
</comment>
<keyword evidence="3 10" id="KW-0812">Transmembrane</keyword>
<evidence type="ECO:0000256" key="4">
    <source>
        <dbReference type="ARBA" id="ARBA00022960"/>
    </source>
</evidence>
<evidence type="ECO:0000256" key="2">
    <source>
        <dbReference type="ARBA" id="ARBA00022475"/>
    </source>
</evidence>
<dbReference type="UniPathway" id="UPA00219"/>
<keyword evidence="2 10" id="KW-1003">Cell membrane</keyword>
<gene>
    <name evidence="10 12" type="primary">murJ</name>
    <name evidence="12" type="ORF">HKX40_06195</name>
</gene>
<dbReference type="PRINTS" id="PR01806">
    <property type="entry name" value="VIRFACTRMVIN"/>
</dbReference>
<evidence type="ECO:0000256" key="3">
    <source>
        <dbReference type="ARBA" id="ARBA00022692"/>
    </source>
</evidence>
<evidence type="ECO:0000313" key="13">
    <source>
        <dbReference type="Proteomes" id="UP000541421"/>
    </source>
</evidence>
<dbReference type="AlphaFoldDB" id="A0A7Y4P6A5"/>
<dbReference type="PANTHER" id="PTHR47019:SF1">
    <property type="entry name" value="LIPID II FLIPPASE MURJ"/>
    <property type="match status" value="1"/>
</dbReference>
<dbReference type="Proteomes" id="UP000541421">
    <property type="component" value="Unassembled WGS sequence"/>
</dbReference>
<feature type="transmembrane region" description="Helical" evidence="10">
    <location>
        <begin position="387"/>
        <end position="408"/>
    </location>
</feature>
<keyword evidence="5 10" id="KW-0573">Peptidoglycan synthesis</keyword>
<dbReference type="InterPro" id="IPR004268">
    <property type="entry name" value="MurJ"/>
</dbReference>
<evidence type="ECO:0000313" key="12">
    <source>
        <dbReference type="EMBL" id="NOL49724.1"/>
    </source>
</evidence>
<accession>A0A7Y4P6A5</accession>
<organism evidence="12 13">
    <name type="scientific">Pelistega europaea</name>
    <dbReference type="NCBI Taxonomy" id="106147"/>
    <lineage>
        <taxon>Bacteria</taxon>
        <taxon>Pseudomonadati</taxon>
        <taxon>Pseudomonadota</taxon>
        <taxon>Betaproteobacteria</taxon>
        <taxon>Burkholderiales</taxon>
        <taxon>Alcaligenaceae</taxon>
        <taxon>Pelistega</taxon>
    </lineage>
</organism>
<evidence type="ECO:0000256" key="8">
    <source>
        <dbReference type="ARBA" id="ARBA00060041"/>
    </source>
</evidence>
<dbReference type="GO" id="GO:0008360">
    <property type="term" value="P:regulation of cell shape"/>
    <property type="evidence" value="ECO:0007669"/>
    <property type="project" value="UniProtKB-UniRule"/>
</dbReference>
<keyword evidence="10 11" id="KW-0813">Transport</keyword>
<keyword evidence="10" id="KW-0997">Cell inner membrane</keyword>
<comment type="function">
    <text evidence="8 10 11">Involved in peptidoglycan biosynthesis. Transports lipid-linked peptidoglycan precursors from the inner to the outer leaflet of the cytoplasmic membrane.</text>
</comment>
<feature type="transmembrane region" description="Helical" evidence="10">
    <location>
        <begin position="193"/>
        <end position="215"/>
    </location>
</feature>
<comment type="subcellular location">
    <subcellularLocation>
        <location evidence="10">Cell inner membrane</location>
        <topology evidence="10">Multi-pass membrane protein</topology>
    </subcellularLocation>
    <subcellularLocation>
        <location evidence="1">Cell membrane</location>
        <topology evidence="1">Multi-pass membrane protein</topology>
    </subcellularLocation>
</comment>
<reference evidence="12 13" key="1">
    <citation type="submission" date="2020-05" db="EMBL/GenBank/DDBJ databases">
        <authorList>
            <person name="Niu N."/>
        </authorList>
    </citation>
    <scope>NUCLEOTIDE SEQUENCE [LARGE SCALE GENOMIC DNA]</scope>
    <source>
        <strain evidence="12 13">LMG10982</strain>
    </source>
</reference>
<feature type="transmembrane region" description="Helical" evidence="10">
    <location>
        <begin position="236"/>
        <end position="258"/>
    </location>
</feature>
<feature type="transmembrane region" description="Helical" evidence="10">
    <location>
        <begin position="445"/>
        <end position="465"/>
    </location>
</feature>
<keyword evidence="6 10" id="KW-1133">Transmembrane helix</keyword>
<dbReference type="InterPro" id="IPR051050">
    <property type="entry name" value="Lipid_II_flippase_MurJ/MviN"/>
</dbReference>
<feature type="transmembrane region" description="Helical" evidence="10">
    <location>
        <begin position="504"/>
        <end position="527"/>
    </location>
</feature>
<feature type="transmembrane region" description="Helical" evidence="10">
    <location>
        <begin position="414"/>
        <end position="433"/>
    </location>
</feature>
<dbReference type="EMBL" id="JABGBO010000005">
    <property type="protein sequence ID" value="NOL49724.1"/>
    <property type="molecule type" value="Genomic_DNA"/>
</dbReference>
<evidence type="ECO:0000256" key="10">
    <source>
        <dbReference type="HAMAP-Rule" id="MF_02078"/>
    </source>
</evidence>
<dbReference type="GO" id="GO:0005886">
    <property type="term" value="C:plasma membrane"/>
    <property type="evidence" value="ECO:0007669"/>
    <property type="project" value="UniProtKB-SubCell"/>
</dbReference>
<dbReference type="PANTHER" id="PTHR47019">
    <property type="entry name" value="LIPID II FLIPPASE MURJ"/>
    <property type="match status" value="1"/>
</dbReference>
<dbReference type="HAMAP" id="MF_02078">
    <property type="entry name" value="MurJ_MviN"/>
    <property type="match status" value="1"/>
</dbReference>
<feature type="transmembrane region" description="Helical" evidence="10">
    <location>
        <begin position="278"/>
        <end position="298"/>
    </location>
</feature>
<evidence type="ECO:0000256" key="6">
    <source>
        <dbReference type="ARBA" id="ARBA00022989"/>
    </source>
</evidence>
<evidence type="ECO:0000256" key="5">
    <source>
        <dbReference type="ARBA" id="ARBA00022984"/>
    </source>
</evidence>
<feature type="transmembrane region" description="Helical" evidence="10">
    <location>
        <begin position="310"/>
        <end position="332"/>
    </location>
</feature>
<evidence type="ECO:0000256" key="9">
    <source>
        <dbReference type="ARBA" id="ARBA00061532"/>
    </source>
</evidence>
<proteinExistence type="inferred from homology"/>
<dbReference type="PIRSF" id="PIRSF002869">
    <property type="entry name" value="MviN"/>
    <property type="match status" value="1"/>
</dbReference>
<keyword evidence="4 10" id="KW-0133">Cell shape</keyword>
<dbReference type="GO" id="GO:0009252">
    <property type="term" value="P:peptidoglycan biosynthetic process"/>
    <property type="evidence" value="ECO:0007669"/>
    <property type="project" value="UniProtKB-UniRule"/>
</dbReference>
<dbReference type="NCBIfam" id="TIGR01695">
    <property type="entry name" value="murJ_mviN"/>
    <property type="match status" value="1"/>
</dbReference>
<dbReference type="Pfam" id="PF03023">
    <property type="entry name" value="MurJ"/>
    <property type="match status" value="1"/>
</dbReference>
<dbReference type="GO" id="GO:0071555">
    <property type="term" value="P:cell wall organization"/>
    <property type="evidence" value="ECO:0007669"/>
    <property type="project" value="UniProtKB-UniRule"/>
</dbReference>
<sequence>MSLLRSAATISGLTLLSRITGLIRDILIARTFGASPLTDAFWVAFRIPNLLRRLFAEGAFSQAFVPILAEHKEQHSPDKVKSLLDHVAMVLFFSLLLVTIIGIIGAPVVVWIMATGMRTQGEGFHEAVFMTRLMFPYILCMSLVAFASGVLNTWKKFAIPAFTPVLLNLSMIFACFFLLGLFVQPIYALATGVMIGGVLQLAVQWGALAKIGLFPSFRHSLKAAWQDPNVRRIIKLMGPAILGVSVAQISILINTNIATWLPAGSVTWLSFADRLMEFPTALLGIAIGTVLLPSLAAANAKEDVQAYSRLLDWGLRLVFLLGLPCVLGLSLLSEGLVANLFNYGAFTHKDVAMTQTAVIAYAFGLIGILSVKILAPGFYAKQDIRTPVKIAIVVLISTQVFNLIFVPFLAHAGLSLSIGLGATMNALCLYIGLRRRQAYIPHTRWLPFFARVFPALLILAAWLYFSQQYIDWQMTDSLSLNQQLAHFLGQWSTATHWLNNISRLITLIVILAISMVLYFATLFIMGFRLRDFARQR</sequence>
<feature type="transmembrane region" description="Helical" evidence="10">
    <location>
        <begin position="134"/>
        <end position="154"/>
    </location>
</feature>
<dbReference type="GO" id="GO:0034204">
    <property type="term" value="P:lipid translocation"/>
    <property type="evidence" value="ECO:0007669"/>
    <property type="project" value="TreeGrafter"/>
</dbReference>
<feature type="transmembrane region" description="Helical" evidence="10">
    <location>
        <begin position="352"/>
        <end position="375"/>
    </location>
</feature>
<feature type="transmembrane region" description="Helical" evidence="10">
    <location>
        <begin position="87"/>
        <end position="114"/>
    </location>
</feature>
<dbReference type="RefSeq" id="WP_171588697.1">
    <property type="nucleotide sequence ID" value="NZ_JABGBO010000005.1"/>
</dbReference>
<evidence type="ECO:0000256" key="7">
    <source>
        <dbReference type="ARBA" id="ARBA00023136"/>
    </source>
</evidence>
<comment type="pathway">
    <text evidence="10">Cell wall biogenesis; peptidoglycan biosynthesis.</text>
</comment>
<protein>
    <recommendedName>
        <fullName evidence="10">Probable lipid II flippase MurJ</fullName>
    </recommendedName>
</protein>
<keyword evidence="10 11" id="KW-0961">Cell wall biogenesis/degradation</keyword>
<keyword evidence="13" id="KW-1185">Reference proteome</keyword>
<feature type="transmembrane region" description="Helical" evidence="10">
    <location>
        <begin position="166"/>
        <end position="187"/>
    </location>
</feature>
<name>A0A7Y4P6A5_9BURK</name>
<keyword evidence="7 10" id="KW-0472">Membrane</keyword>